<evidence type="ECO:0000313" key="1">
    <source>
        <dbReference type="EMBL" id="CAB4851430.1"/>
    </source>
</evidence>
<accession>A0A6J7C1C6</accession>
<gene>
    <name evidence="1" type="ORF">UFOPK3267_01536</name>
</gene>
<dbReference type="AlphaFoldDB" id="A0A6J7C1C6"/>
<proteinExistence type="predicted"/>
<organism evidence="1">
    <name type="scientific">freshwater metagenome</name>
    <dbReference type="NCBI Taxonomy" id="449393"/>
    <lineage>
        <taxon>unclassified sequences</taxon>
        <taxon>metagenomes</taxon>
        <taxon>ecological metagenomes</taxon>
    </lineage>
</organism>
<sequence>MPLRAQAVAGGDDGAHRAGEVDVRQLDGSGDVHASDLCVAERTERNHDKIQVAVTLGDGVDDALV</sequence>
<name>A0A6J7C1C6_9ZZZZ</name>
<protein>
    <submittedName>
        <fullName evidence="1">Unannotated protein</fullName>
    </submittedName>
</protein>
<dbReference type="EMBL" id="CAFBIY010000081">
    <property type="protein sequence ID" value="CAB4851430.1"/>
    <property type="molecule type" value="Genomic_DNA"/>
</dbReference>
<reference evidence="1" key="1">
    <citation type="submission" date="2020-05" db="EMBL/GenBank/DDBJ databases">
        <authorList>
            <person name="Chiriac C."/>
            <person name="Salcher M."/>
            <person name="Ghai R."/>
            <person name="Kavagutti S V."/>
        </authorList>
    </citation>
    <scope>NUCLEOTIDE SEQUENCE</scope>
</reference>